<comment type="subcellular location">
    <subcellularLocation>
        <location evidence="1">Cell membrane</location>
        <topology evidence="1">Multi-pass membrane protein</topology>
    </subcellularLocation>
</comment>
<dbReference type="GO" id="GO:0009486">
    <property type="term" value="F:cytochrome bo3 ubiquinol oxidase activity"/>
    <property type="evidence" value="ECO:0007669"/>
    <property type="project" value="InterPro"/>
</dbReference>
<dbReference type="GO" id="GO:0005886">
    <property type="term" value="C:plasma membrane"/>
    <property type="evidence" value="ECO:0007669"/>
    <property type="project" value="UniProtKB-SubCell"/>
</dbReference>
<evidence type="ECO:0000256" key="10">
    <source>
        <dbReference type="ARBA" id="ARBA00023002"/>
    </source>
</evidence>
<dbReference type="GO" id="GO:0015990">
    <property type="term" value="P:electron transport coupled proton transport"/>
    <property type="evidence" value="ECO:0007669"/>
    <property type="project" value="InterPro"/>
</dbReference>
<keyword evidence="10" id="KW-0560">Oxidoreductase</keyword>
<feature type="transmembrane region" description="Helical" evidence="17">
    <location>
        <begin position="40"/>
        <end position="64"/>
    </location>
</feature>
<dbReference type="InterPro" id="IPR014210">
    <property type="entry name" value="Cyt_o_ubiqinol_oxidase_su4"/>
</dbReference>
<evidence type="ECO:0000256" key="16">
    <source>
        <dbReference type="ARBA" id="ARBA00032185"/>
    </source>
</evidence>
<feature type="transmembrane region" description="Helical" evidence="17">
    <location>
        <begin position="76"/>
        <end position="98"/>
    </location>
</feature>
<keyword evidence="5" id="KW-0813">Transport</keyword>
<gene>
    <name evidence="18" type="ORF">SAMN05444358_102105</name>
</gene>
<evidence type="ECO:0000256" key="6">
    <source>
        <dbReference type="ARBA" id="ARBA00022475"/>
    </source>
</evidence>
<dbReference type="Proteomes" id="UP000183400">
    <property type="component" value="Unassembled WGS sequence"/>
</dbReference>
<evidence type="ECO:0000256" key="1">
    <source>
        <dbReference type="ARBA" id="ARBA00004651"/>
    </source>
</evidence>
<feature type="transmembrane region" description="Helical" evidence="17">
    <location>
        <begin position="12"/>
        <end position="34"/>
    </location>
</feature>
<keyword evidence="9 17" id="KW-1133">Transmembrane helix</keyword>
<dbReference type="InterPro" id="IPR050968">
    <property type="entry name" value="Cytochrome_c_oxidase_bac_sub4"/>
</dbReference>
<reference evidence="19" key="1">
    <citation type="submission" date="2016-10" db="EMBL/GenBank/DDBJ databases">
        <authorList>
            <person name="Varghese N."/>
            <person name="Submissions S."/>
        </authorList>
    </citation>
    <scope>NUCLEOTIDE SEQUENCE [LARGE SCALE GENOMIC DNA]</scope>
    <source>
        <strain evidence="19">DSM 27839</strain>
    </source>
</reference>
<comment type="function">
    <text evidence="12">Cytochrome bo(3) ubiquinol terminal oxidase is the component of the aerobic respiratory chain of E.coli that predominates when cells are grown at high aeration. Has proton pump activity across the membrane in addition to electron transfer, pumping 2 protons/electron.</text>
</comment>
<accession>A0A1H2XZ01</accession>
<dbReference type="STRING" id="985054.SAMN05444358_102105"/>
<dbReference type="InterPro" id="IPR005171">
    <property type="entry name" value="Cyt_c_oxidase_su4_prok"/>
</dbReference>
<dbReference type="eggNOG" id="COG3125">
    <property type="taxonomic scope" value="Bacteria"/>
</dbReference>
<evidence type="ECO:0000313" key="19">
    <source>
        <dbReference type="Proteomes" id="UP000183400"/>
    </source>
</evidence>
<dbReference type="GO" id="GO:0019646">
    <property type="term" value="P:aerobic electron transport chain"/>
    <property type="evidence" value="ECO:0007669"/>
    <property type="project" value="TreeGrafter"/>
</dbReference>
<evidence type="ECO:0000256" key="12">
    <source>
        <dbReference type="ARBA" id="ARBA00025694"/>
    </source>
</evidence>
<evidence type="ECO:0000256" key="15">
    <source>
        <dbReference type="ARBA" id="ARBA00031887"/>
    </source>
</evidence>
<keyword evidence="19" id="KW-1185">Reference proteome</keyword>
<dbReference type="PANTHER" id="PTHR36835">
    <property type="entry name" value="CYTOCHROME BO(3) UBIQUINOL OXIDASE SUBUNIT 4"/>
    <property type="match status" value="1"/>
</dbReference>
<evidence type="ECO:0000256" key="3">
    <source>
        <dbReference type="ARBA" id="ARBA00011700"/>
    </source>
</evidence>
<dbReference type="EMBL" id="FNNP01000002">
    <property type="protein sequence ID" value="SDW98096.1"/>
    <property type="molecule type" value="Genomic_DNA"/>
</dbReference>
<dbReference type="Pfam" id="PF03626">
    <property type="entry name" value="COX4_pro"/>
    <property type="match status" value="1"/>
</dbReference>
<evidence type="ECO:0000256" key="4">
    <source>
        <dbReference type="ARBA" id="ARBA00014689"/>
    </source>
</evidence>
<name>A0A1H2XZ01_9RHOB</name>
<dbReference type="NCBIfam" id="TIGR02847">
    <property type="entry name" value="CyoD"/>
    <property type="match status" value="1"/>
</dbReference>
<dbReference type="AlphaFoldDB" id="A0A1H2XZ01"/>
<evidence type="ECO:0000256" key="14">
    <source>
        <dbReference type="ARBA" id="ARBA00030211"/>
    </source>
</evidence>
<dbReference type="OrthoDB" id="2375888at2"/>
<proteinExistence type="inferred from homology"/>
<dbReference type="GO" id="GO:0009319">
    <property type="term" value="C:cytochrome o ubiquinol oxidase complex"/>
    <property type="evidence" value="ECO:0007669"/>
    <property type="project" value="TreeGrafter"/>
</dbReference>
<evidence type="ECO:0000256" key="2">
    <source>
        <dbReference type="ARBA" id="ARBA00008079"/>
    </source>
</evidence>
<evidence type="ECO:0000256" key="8">
    <source>
        <dbReference type="ARBA" id="ARBA00022982"/>
    </source>
</evidence>
<sequence>MSDHAQGGHGTFKSYMIGFLLSVVLTLIPFWIVLGDVMDSTGWAVAIIFTLGAMQMLVHIHYFLHVSLKVEAGWQAMSMGLTVLLLVIVMAGSIWVMFNLDENMMPAHEQIERVRNLP</sequence>
<evidence type="ECO:0000256" key="11">
    <source>
        <dbReference type="ARBA" id="ARBA00023136"/>
    </source>
</evidence>
<comment type="subunit">
    <text evidence="3">Heterooctamer of two A chains, two B chains, two C chains and two D chains.</text>
</comment>
<evidence type="ECO:0000313" key="18">
    <source>
        <dbReference type="EMBL" id="SDW98096.1"/>
    </source>
</evidence>
<evidence type="ECO:0000256" key="7">
    <source>
        <dbReference type="ARBA" id="ARBA00022692"/>
    </source>
</evidence>
<dbReference type="PANTHER" id="PTHR36835:SF1">
    <property type="entry name" value="CYTOCHROME BO(3) UBIQUINOL OXIDASE SUBUNIT 4"/>
    <property type="match status" value="1"/>
</dbReference>
<comment type="similarity">
    <text evidence="2">Belongs to the cytochrome c oxidase bacterial subunit 4 family.</text>
</comment>
<keyword evidence="11 17" id="KW-0472">Membrane</keyword>
<protein>
    <recommendedName>
        <fullName evidence="4">Cytochrome bo(3) ubiquinol oxidase subunit 4</fullName>
    </recommendedName>
    <alternativeName>
        <fullName evidence="16">Cytochrome o ubiquinol oxidase subunit 4</fullName>
    </alternativeName>
    <alternativeName>
        <fullName evidence="13">Oxidase bo(3) subunit 4</fullName>
    </alternativeName>
    <alternativeName>
        <fullName evidence="14">Ubiquinol oxidase polypeptide IV</fullName>
    </alternativeName>
    <alternativeName>
        <fullName evidence="15">Ubiquinol oxidase subunit 4</fullName>
    </alternativeName>
</protein>
<evidence type="ECO:0000256" key="17">
    <source>
        <dbReference type="SAM" id="Phobius"/>
    </source>
</evidence>
<evidence type="ECO:0000256" key="5">
    <source>
        <dbReference type="ARBA" id="ARBA00022448"/>
    </source>
</evidence>
<keyword evidence="8" id="KW-0249">Electron transport</keyword>
<dbReference type="GO" id="GO:0015078">
    <property type="term" value="F:proton transmembrane transporter activity"/>
    <property type="evidence" value="ECO:0007669"/>
    <property type="project" value="TreeGrafter"/>
</dbReference>
<keyword evidence="6" id="KW-1003">Cell membrane</keyword>
<dbReference type="RefSeq" id="WP_074736639.1">
    <property type="nucleotide sequence ID" value="NZ_FNNP01000002.1"/>
</dbReference>
<keyword evidence="7 17" id="KW-0812">Transmembrane</keyword>
<evidence type="ECO:0000256" key="9">
    <source>
        <dbReference type="ARBA" id="ARBA00022989"/>
    </source>
</evidence>
<organism evidence="18 19">
    <name type="scientific">Ruegeria halocynthiae</name>
    <dbReference type="NCBI Taxonomy" id="985054"/>
    <lineage>
        <taxon>Bacteria</taxon>
        <taxon>Pseudomonadati</taxon>
        <taxon>Pseudomonadota</taxon>
        <taxon>Alphaproteobacteria</taxon>
        <taxon>Rhodobacterales</taxon>
        <taxon>Roseobacteraceae</taxon>
        <taxon>Ruegeria</taxon>
    </lineage>
</organism>
<evidence type="ECO:0000256" key="13">
    <source>
        <dbReference type="ARBA" id="ARBA00030071"/>
    </source>
</evidence>